<feature type="region of interest" description="Disordered" evidence="1">
    <location>
        <begin position="35"/>
        <end position="68"/>
    </location>
</feature>
<dbReference type="EMBL" id="BAAAND010000009">
    <property type="protein sequence ID" value="GAA1603992.1"/>
    <property type="molecule type" value="Genomic_DNA"/>
</dbReference>
<accession>A0ABN2EEK2</accession>
<protein>
    <submittedName>
        <fullName evidence="2">Uncharacterized protein</fullName>
    </submittedName>
</protein>
<organism evidence="2 3">
    <name type="scientific">Kribbella karoonensis</name>
    <dbReference type="NCBI Taxonomy" id="324851"/>
    <lineage>
        <taxon>Bacteria</taxon>
        <taxon>Bacillati</taxon>
        <taxon>Actinomycetota</taxon>
        <taxon>Actinomycetes</taxon>
        <taxon>Propionibacteriales</taxon>
        <taxon>Kribbellaceae</taxon>
        <taxon>Kribbella</taxon>
    </lineage>
</organism>
<name>A0ABN2EEK2_9ACTN</name>
<evidence type="ECO:0000313" key="3">
    <source>
        <dbReference type="Proteomes" id="UP001500190"/>
    </source>
</evidence>
<sequence>MRYHHRTLLTYVDPEPLRQARYAFEQQSVHLCPAPPTTAPSNRFVNPMGIGGPSAGNGVSLSNRGSTG</sequence>
<evidence type="ECO:0000313" key="2">
    <source>
        <dbReference type="EMBL" id="GAA1603992.1"/>
    </source>
</evidence>
<proteinExistence type="predicted"/>
<feature type="compositionally biased region" description="Polar residues" evidence="1">
    <location>
        <begin position="57"/>
        <end position="68"/>
    </location>
</feature>
<evidence type="ECO:0000256" key="1">
    <source>
        <dbReference type="SAM" id="MobiDB-lite"/>
    </source>
</evidence>
<reference evidence="2 3" key="1">
    <citation type="journal article" date="2019" name="Int. J. Syst. Evol. Microbiol.">
        <title>The Global Catalogue of Microorganisms (GCM) 10K type strain sequencing project: providing services to taxonomists for standard genome sequencing and annotation.</title>
        <authorList>
            <consortium name="The Broad Institute Genomics Platform"/>
            <consortium name="The Broad Institute Genome Sequencing Center for Infectious Disease"/>
            <person name="Wu L."/>
            <person name="Ma J."/>
        </authorList>
    </citation>
    <scope>NUCLEOTIDE SEQUENCE [LARGE SCALE GENOMIC DNA]</scope>
    <source>
        <strain evidence="2 3">JCM 14304</strain>
    </source>
</reference>
<gene>
    <name evidence="2" type="ORF">GCM10009742_60760</name>
</gene>
<comment type="caution">
    <text evidence="2">The sequence shown here is derived from an EMBL/GenBank/DDBJ whole genome shotgun (WGS) entry which is preliminary data.</text>
</comment>
<dbReference type="Proteomes" id="UP001500190">
    <property type="component" value="Unassembled WGS sequence"/>
</dbReference>
<keyword evidence="3" id="KW-1185">Reference proteome</keyword>